<proteinExistence type="predicted"/>
<evidence type="ECO:0000313" key="3">
    <source>
        <dbReference type="EMBL" id="KAG5483589.1"/>
    </source>
</evidence>
<dbReference type="RefSeq" id="XP_067694806.1">
    <property type="nucleotide sequence ID" value="XM_067839885.1"/>
</dbReference>
<keyword evidence="4" id="KW-1185">Reference proteome</keyword>
<comment type="caution">
    <text evidence="3">The sequence shown here is derived from an EMBL/GenBank/DDBJ whole genome shotgun (WGS) entry which is preliminary data.</text>
</comment>
<name>A0A836KQ83_LEIEN</name>
<reference evidence="3 4" key="1">
    <citation type="submission" date="2021-02" db="EMBL/GenBank/DDBJ databases">
        <title>Leishmania (Mundinia) enrietti genome sequencing and assembly.</title>
        <authorList>
            <person name="Almutairi H."/>
            <person name="Gatherer D."/>
        </authorList>
    </citation>
    <scope>NUCLEOTIDE SEQUENCE [LARGE SCALE GENOMIC DNA]</scope>
    <source>
        <strain evidence="3">CUR178</strain>
    </source>
</reference>
<gene>
    <name evidence="3" type="ORF">CUR178_08256</name>
</gene>
<feature type="region of interest" description="Disordered" evidence="1">
    <location>
        <begin position="614"/>
        <end position="637"/>
    </location>
</feature>
<organism evidence="3 4">
    <name type="scientific">Leishmania enriettii</name>
    <dbReference type="NCBI Taxonomy" id="5663"/>
    <lineage>
        <taxon>Eukaryota</taxon>
        <taxon>Discoba</taxon>
        <taxon>Euglenozoa</taxon>
        <taxon>Kinetoplastea</taxon>
        <taxon>Metakinetoplastina</taxon>
        <taxon>Trypanosomatida</taxon>
        <taxon>Trypanosomatidae</taxon>
        <taxon>Leishmaniinae</taxon>
        <taxon>Leishmania</taxon>
    </lineage>
</organism>
<feature type="compositionally biased region" description="Basic and acidic residues" evidence="1">
    <location>
        <begin position="618"/>
        <end position="637"/>
    </location>
</feature>
<evidence type="ECO:0000259" key="2">
    <source>
        <dbReference type="PROSITE" id="PS50280"/>
    </source>
</evidence>
<dbReference type="EMBL" id="JAFHKP010000012">
    <property type="protein sequence ID" value="KAG5483589.1"/>
    <property type="molecule type" value="Genomic_DNA"/>
</dbReference>
<evidence type="ECO:0000313" key="4">
    <source>
        <dbReference type="Proteomes" id="UP000674179"/>
    </source>
</evidence>
<dbReference type="Proteomes" id="UP000674179">
    <property type="component" value="Chromosome 12"/>
</dbReference>
<dbReference type="SUPFAM" id="SSF82199">
    <property type="entry name" value="SET domain"/>
    <property type="match status" value="2"/>
</dbReference>
<protein>
    <recommendedName>
        <fullName evidence="2">SET domain-containing protein</fullName>
    </recommendedName>
</protein>
<feature type="domain" description="SET" evidence="2">
    <location>
        <begin position="238"/>
        <end position="433"/>
    </location>
</feature>
<dbReference type="OrthoDB" id="5792673at2759"/>
<feature type="compositionally biased region" description="Low complexity" evidence="1">
    <location>
        <begin position="42"/>
        <end position="56"/>
    </location>
</feature>
<evidence type="ECO:0000256" key="1">
    <source>
        <dbReference type="SAM" id="MobiDB-lite"/>
    </source>
</evidence>
<dbReference type="InterPro" id="IPR046341">
    <property type="entry name" value="SET_dom_sf"/>
</dbReference>
<dbReference type="Gene3D" id="2.170.270.10">
    <property type="entry name" value="SET domain"/>
    <property type="match status" value="1"/>
</dbReference>
<accession>A0A836KQ83</accession>
<dbReference type="KEGG" id="lenr:94175395"/>
<dbReference type="PROSITE" id="PS50280">
    <property type="entry name" value="SET"/>
    <property type="match status" value="1"/>
</dbReference>
<dbReference type="InterPro" id="IPR001214">
    <property type="entry name" value="SET_dom"/>
</dbReference>
<sequence length="637" mass="69740">MLLSPRVVGFRRGSGCILVWGCAASSKVTPCLSRAAQRAMSTSSASPTAPAASSVPRRSRRRSYADADRIYGENGTAASLWGLRQSPRAGLPSAPVSNSSYTARLASFRARAQQRWLTVLLSLMRTQYVGSLTMRLLTASAYAAYIKGSVIIFTRRRVGPPVDIATETDSFGGSINLCEADCSARTPVPQVPCANGLPKGSALATSPCPSPVSRSSSVAAAASTPFSRGPPLHDYALDCLYIGHSPIHSRGLFTARALPRGTRIIAEPHRCLLIAPHAVAFLSDTHERLPDTRHYTQPTGSVVELVTQAQPHHLMNHSCAANVCSGLSRAFWEAAMIADTWQQQRWQQQRSWRFDTTASRGSERAETFNGIARAERITRDHRNQSLSSLPFAVQTYSADWGERLTRWPHFADANSFFLTRDVEAGEELTLDYSTRMAPLYAGELTCALTSRSWLLCRCEQPCCRHYVYRPRPEVSAFLRTLGTGRCRQGRDGHSPGHHNALLAPNGAAPPGAMDVFDPVHIMAKLLELGFDDELVLLSYAASSTDVVAYLYGQPIPSLQRLSPTPSQASTARLCPSSTAQEGIDVEVRRVSKRQLLSEYRYVFRLLNEAAPARACRGGGKEEARRTQPESDRVRPQI</sequence>
<dbReference type="GeneID" id="94175395"/>
<feature type="region of interest" description="Disordered" evidence="1">
    <location>
        <begin position="42"/>
        <end position="63"/>
    </location>
</feature>
<dbReference type="AlphaFoldDB" id="A0A836KQ83"/>